<sequence length="94" mass="10572">MKDFTLCSSCKEDYNNPLNRRYHAQPTSCKECGPQLELIIKNKNKKTDVDIYKNITTLIKNGKIGAIKGIGGFHISRKTRQETISSTTSSCAYL</sequence>
<organism evidence="2">
    <name type="scientific">hydrothermal vent metagenome</name>
    <dbReference type="NCBI Taxonomy" id="652676"/>
    <lineage>
        <taxon>unclassified sequences</taxon>
        <taxon>metagenomes</taxon>
        <taxon>ecological metagenomes</taxon>
    </lineage>
</organism>
<dbReference type="GO" id="GO:0016743">
    <property type="term" value="F:carboxyl- or carbamoyltransferase activity"/>
    <property type="evidence" value="ECO:0007669"/>
    <property type="project" value="TreeGrafter"/>
</dbReference>
<feature type="domain" description="Zinc finger HypF-type" evidence="1">
    <location>
        <begin position="6"/>
        <end position="39"/>
    </location>
</feature>
<evidence type="ECO:0000259" key="1">
    <source>
        <dbReference type="Pfam" id="PF07503"/>
    </source>
</evidence>
<evidence type="ECO:0000313" key="2">
    <source>
        <dbReference type="EMBL" id="VAY87935.1"/>
    </source>
</evidence>
<dbReference type="AlphaFoldDB" id="A0A3B1E213"/>
<dbReference type="EMBL" id="UOYO01000038">
    <property type="protein sequence ID" value="VAY87935.1"/>
    <property type="molecule type" value="Genomic_DNA"/>
</dbReference>
<gene>
    <name evidence="2" type="ORF">MNB_ARC-1_558</name>
</gene>
<protein>
    <submittedName>
        <fullName evidence="2">[NiFe] hydrogenase metallocenter assembly protein HypF</fullName>
    </submittedName>
</protein>
<dbReference type="Pfam" id="PF07503">
    <property type="entry name" value="zf-HYPF"/>
    <property type="match status" value="1"/>
</dbReference>
<reference evidence="2" key="1">
    <citation type="submission" date="2018-10" db="EMBL/GenBank/DDBJ databases">
        <authorList>
            <person name="Aoki K."/>
        </authorList>
    </citation>
    <scope>NUCLEOTIDE SEQUENCE</scope>
</reference>
<dbReference type="GO" id="GO:0008270">
    <property type="term" value="F:zinc ion binding"/>
    <property type="evidence" value="ECO:0007669"/>
    <property type="project" value="InterPro"/>
</dbReference>
<dbReference type="InterPro" id="IPR011125">
    <property type="entry name" value="Znf_HypF"/>
</dbReference>
<accession>A0A3B1E213</accession>
<dbReference type="Gene3D" id="3.90.870.30">
    <property type="match status" value="1"/>
</dbReference>
<dbReference type="PANTHER" id="PTHR42959:SF1">
    <property type="entry name" value="CARBAMOYLTRANSFERASE HYPF"/>
    <property type="match status" value="1"/>
</dbReference>
<dbReference type="InterPro" id="IPR051060">
    <property type="entry name" value="Carbamoyltrans_HypF-like"/>
</dbReference>
<dbReference type="PANTHER" id="PTHR42959">
    <property type="entry name" value="CARBAMOYLTRANSFERASE"/>
    <property type="match status" value="1"/>
</dbReference>
<proteinExistence type="predicted"/>
<name>A0A3B1E213_9ZZZZ</name>
<dbReference type="GO" id="GO:0051604">
    <property type="term" value="P:protein maturation"/>
    <property type="evidence" value="ECO:0007669"/>
    <property type="project" value="TreeGrafter"/>
</dbReference>